<evidence type="ECO:0000313" key="2">
    <source>
        <dbReference type="EMBL" id="MCI56527.1"/>
    </source>
</evidence>
<organism evidence="2 3">
    <name type="scientific">Trifolium medium</name>
    <dbReference type="NCBI Taxonomy" id="97028"/>
    <lineage>
        <taxon>Eukaryota</taxon>
        <taxon>Viridiplantae</taxon>
        <taxon>Streptophyta</taxon>
        <taxon>Embryophyta</taxon>
        <taxon>Tracheophyta</taxon>
        <taxon>Spermatophyta</taxon>
        <taxon>Magnoliopsida</taxon>
        <taxon>eudicotyledons</taxon>
        <taxon>Gunneridae</taxon>
        <taxon>Pentapetalae</taxon>
        <taxon>rosids</taxon>
        <taxon>fabids</taxon>
        <taxon>Fabales</taxon>
        <taxon>Fabaceae</taxon>
        <taxon>Papilionoideae</taxon>
        <taxon>50 kb inversion clade</taxon>
        <taxon>NPAAA clade</taxon>
        <taxon>Hologalegina</taxon>
        <taxon>IRL clade</taxon>
        <taxon>Trifolieae</taxon>
        <taxon>Trifolium</taxon>
    </lineage>
</organism>
<evidence type="ECO:0000313" key="3">
    <source>
        <dbReference type="Proteomes" id="UP000265520"/>
    </source>
</evidence>
<keyword evidence="3" id="KW-1185">Reference proteome</keyword>
<keyword evidence="1" id="KW-0175">Coiled coil</keyword>
<name>A0A392T7Y9_9FABA</name>
<feature type="coiled-coil region" evidence="1">
    <location>
        <begin position="1"/>
        <end position="28"/>
    </location>
</feature>
<protein>
    <submittedName>
        <fullName evidence="2">Uncharacterized protein</fullName>
    </submittedName>
</protein>
<proteinExistence type="predicted"/>
<accession>A0A392T7Y9</accession>
<dbReference type="Proteomes" id="UP000265520">
    <property type="component" value="Unassembled WGS sequence"/>
</dbReference>
<comment type="caution">
    <text evidence="2">The sequence shown here is derived from an EMBL/GenBank/DDBJ whole genome shotgun (WGS) entry which is preliminary data.</text>
</comment>
<evidence type="ECO:0000256" key="1">
    <source>
        <dbReference type="SAM" id="Coils"/>
    </source>
</evidence>
<reference evidence="2 3" key="1">
    <citation type="journal article" date="2018" name="Front. Plant Sci.">
        <title>Red Clover (Trifolium pratense) and Zigzag Clover (T. medium) - A Picture of Genomic Similarities and Differences.</title>
        <authorList>
            <person name="Dluhosova J."/>
            <person name="Istvanek J."/>
            <person name="Nedelnik J."/>
            <person name="Repkova J."/>
        </authorList>
    </citation>
    <scope>NUCLEOTIDE SEQUENCE [LARGE SCALE GENOMIC DNA]</scope>
    <source>
        <strain evidence="3">cv. 10/8</strain>
        <tissue evidence="2">Leaf</tissue>
    </source>
</reference>
<dbReference type="AlphaFoldDB" id="A0A392T7Y9"/>
<feature type="non-terminal residue" evidence="2">
    <location>
        <position position="76"/>
    </location>
</feature>
<dbReference type="EMBL" id="LXQA010513635">
    <property type="protein sequence ID" value="MCI56527.1"/>
    <property type="molecule type" value="Genomic_DNA"/>
</dbReference>
<sequence length="76" mass="8525">MENLEEENQMLREQVLSMQTEMEKLTALVTSMMVTQNRVPASAPQLTDAPVSLPTYVMPASASQYTMPEGYLWGMP</sequence>